<feature type="region of interest" description="Disordered" evidence="1">
    <location>
        <begin position="216"/>
        <end position="276"/>
    </location>
</feature>
<evidence type="ECO:0000313" key="3">
    <source>
        <dbReference type="Proteomes" id="UP000033540"/>
    </source>
</evidence>
<accession>A0A0F0IJ45</accession>
<dbReference type="OrthoDB" id="5876637at2759"/>
<feature type="region of interest" description="Disordered" evidence="1">
    <location>
        <begin position="149"/>
        <end position="175"/>
    </location>
</feature>
<dbReference type="PANTHER" id="PTHR40644:SF1">
    <property type="entry name" value="UPF0653 PROTEIN C607.02C"/>
    <property type="match status" value="1"/>
</dbReference>
<dbReference type="Proteomes" id="UP000033540">
    <property type="component" value="Unassembled WGS sequence"/>
</dbReference>
<evidence type="ECO:0000313" key="2">
    <source>
        <dbReference type="EMBL" id="KJK65883.1"/>
    </source>
</evidence>
<reference evidence="2 3" key="1">
    <citation type="submission" date="2015-02" db="EMBL/GenBank/DDBJ databases">
        <title>Draft genome sequence of Aspergillus parasiticus SU-1.</title>
        <authorList>
            <person name="Yu J."/>
            <person name="Fedorova N."/>
            <person name="Yin Y."/>
            <person name="Losada L."/>
            <person name="Zafar N."/>
            <person name="Taujale R."/>
            <person name="Ehrlich K.C."/>
            <person name="Bhatnagar D."/>
            <person name="Cleveland T.E."/>
            <person name="Bennett J.W."/>
            <person name="Nierman W.C."/>
        </authorList>
    </citation>
    <scope>NUCLEOTIDE SEQUENCE [LARGE SCALE GENOMIC DNA]</scope>
    <source>
        <strain evidence="3">ATCC 56775 / NRRL 5862 / SRRC 143 / SU-1</strain>
    </source>
</reference>
<organism evidence="2 3">
    <name type="scientific">Aspergillus parasiticus (strain ATCC 56775 / NRRL 5862 / SRRC 143 / SU-1)</name>
    <dbReference type="NCBI Taxonomy" id="1403190"/>
    <lineage>
        <taxon>Eukaryota</taxon>
        <taxon>Fungi</taxon>
        <taxon>Dikarya</taxon>
        <taxon>Ascomycota</taxon>
        <taxon>Pezizomycotina</taxon>
        <taxon>Eurotiomycetes</taxon>
        <taxon>Eurotiomycetidae</taxon>
        <taxon>Eurotiales</taxon>
        <taxon>Aspergillaceae</taxon>
        <taxon>Aspergillus</taxon>
        <taxon>Aspergillus subgen. Circumdati</taxon>
    </lineage>
</organism>
<evidence type="ECO:0000256" key="1">
    <source>
        <dbReference type="SAM" id="MobiDB-lite"/>
    </source>
</evidence>
<dbReference type="AlphaFoldDB" id="A0A0F0IJ45"/>
<feature type="compositionally biased region" description="Basic and acidic residues" evidence="1">
    <location>
        <begin position="41"/>
        <end position="65"/>
    </location>
</feature>
<evidence type="ECO:0008006" key="4">
    <source>
        <dbReference type="Google" id="ProtNLM"/>
    </source>
</evidence>
<gene>
    <name evidence="2" type="ORF">P875_00022011</name>
</gene>
<feature type="compositionally biased region" description="Basic residues" evidence="1">
    <location>
        <begin position="225"/>
        <end position="237"/>
    </location>
</feature>
<dbReference type="PANTHER" id="PTHR40644">
    <property type="entry name" value="UPF0653 PROTEIN C607.02C"/>
    <property type="match status" value="1"/>
</dbReference>
<sequence>MPHKHKRKQNDTNIYDLPPTMIAKALPVRDPNSKNKKSKKNVKDNKPQDKLQARQKAATDDDTPKAFRRLMQFQTQGKQAPSKPNAGESKKRKRGAENTDNAKQTTRKKSAPAAVVDQSTDAEPQVKLKILPGEKLSDFAARVDREMPIAGMKRSGKPAKSDLADIREHKVTKHEKHLLRLQSMWRKEEAEIKEREAAEREEREAELEDQLELWKEWEAEAGQGKAKKKGAGARKRGGQSADNSDPWAKLKSKDRLNKPANPFETAEAPPQLTKPREIFKVRGGAKVDVANVPTAVGSLRKREELANERRTIVEEYRKLMAEKRR</sequence>
<name>A0A0F0IJ45_ASPPU</name>
<dbReference type="EMBL" id="JZEE01000330">
    <property type="protein sequence ID" value="KJK65883.1"/>
    <property type="molecule type" value="Genomic_DNA"/>
</dbReference>
<feature type="region of interest" description="Disordered" evidence="1">
    <location>
        <begin position="1"/>
        <end position="125"/>
    </location>
</feature>
<proteinExistence type="predicted"/>
<protein>
    <recommendedName>
        <fullName evidence="4">Urease accessory protein UreD</fullName>
    </recommendedName>
</protein>
<comment type="caution">
    <text evidence="2">The sequence shown here is derived from an EMBL/GenBank/DDBJ whole genome shotgun (WGS) entry which is preliminary data.</text>
</comment>
<feature type="compositionally biased region" description="Basic and acidic residues" evidence="1">
    <location>
        <begin position="159"/>
        <end position="169"/>
    </location>
</feature>